<name>A0A060ZEC9_ONCMY</name>
<dbReference type="Proteomes" id="UP000193380">
    <property type="component" value="Unassembled WGS sequence"/>
</dbReference>
<organism evidence="1 2">
    <name type="scientific">Oncorhynchus mykiss</name>
    <name type="common">Rainbow trout</name>
    <name type="synonym">Salmo gairdneri</name>
    <dbReference type="NCBI Taxonomy" id="8022"/>
    <lineage>
        <taxon>Eukaryota</taxon>
        <taxon>Metazoa</taxon>
        <taxon>Chordata</taxon>
        <taxon>Craniata</taxon>
        <taxon>Vertebrata</taxon>
        <taxon>Euteleostomi</taxon>
        <taxon>Actinopterygii</taxon>
        <taxon>Neopterygii</taxon>
        <taxon>Teleostei</taxon>
        <taxon>Protacanthopterygii</taxon>
        <taxon>Salmoniformes</taxon>
        <taxon>Salmonidae</taxon>
        <taxon>Salmoninae</taxon>
        <taxon>Oncorhynchus</taxon>
    </lineage>
</organism>
<evidence type="ECO:0000313" key="2">
    <source>
        <dbReference type="Proteomes" id="UP000193380"/>
    </source>
</evidence>
<gene>
    <name evidence="1" type="ORF">GSONMT00062876001</name>
</gene>
<dbReference type="AlphaFoldDB" id="A0A060ZEC9"/>
<protein>
    <submittedName>
        <fullName evidence="1">Uncharacterized protein</fullName>
    </submittedName>
</protein>
<sequence length="39" mass="4161">MSPCHVSLFLQGADKERKGPDGQSAFEAAETDAIKALLK</sequence>
<reference evidence="1" key="1">
    <citation type="journal article" date="2014" name="Nat. Commun.">
        <title>The rainbow trout genome provides novel insights into evolution after whole-genome duplication in vertebrates.</title>
        <authorList>
            <person name="Berthelot C."/>
            <person name="Brunet F."/>
            <person name="Chalopin D."/>
            <person name="Juanchich A."/>
            <person name="Bernard M."/>
            <person name="Noel B."/>
            <person name="Bento P."/>
            <person name="Da Silva C."/>
            <person name="Labadie K."/>
            <person name="Alberti A."/>
            <person name="Aury J.M."/>
            <person name="Louis A."/>
            <person name="Dehais P."/>
            <person name="Bardou P."/>
            <person name="Montfort J."/>
            <person name="Klopp C."/>
            <person name="Cabau C."/>
            <person name="Gaspin C."/>
            <person name="Thorgaard G.H."/>
            <person name="Boussaha M."/>
            <person name="Quillet E."/>
            <person name="Guyomard R."/>
            <person name="Galiana D."/>
            <person name="Bobe J."/>
            <person name="Volff J.N."/>
            <person name="Genet C."/>
            <person name="Wincker P."/>
            <person name="Jaillon O."/>
            <person name="Roest Crollius H."/>
            <person name="Guiguen Y."/>
        </authorList>
    </citation>
    <scope>NUCLEOTIDE SEQUENCE [LARGE SCALE GENOMIC DNA]</scope>
</reference>
<proteinExistence type="predicted"/>
<dbReference type="PaxDb" id="8022-A0A060ZEC9"/>
<accession>A0A060ZEC9</accession>
<reference evidence="1" key="2">
    <citation type="submission" date="2014-03" db="EMBL/GenBank/DDBJ databases">
        <authorList>
            <person name="Genoscope - CEA"/>
        </authorList>
    </citation>
    <scope>NUCLEOTIDE SEQUENCE</scope>
</reference>
<dbReference type="EMBL" id="FR966897">
    <property type="protein sequence ID" value="CDR03655.1"/>
    <property type="molecule type" value="Genomic_DNA"/>
</dbReference>
<evidence type="ECO:0000313" key="1">
    <source>
        <dbReference type="EMBL" id="CDR03655.1"/>
    </source>
</evidence>